<evidence type="ECO:0000313" key="4">
    <source>
        <dbReference type="Proteomes" id="UP000281985"/>
    </source>
</evidence>
<dbReference type="Proteomes" id="UP000281985">
    <property type="component" value="Unassembled WGS sequence"/>
</dbReference>
<dbReference type="SMART" id="SM00867">
    <property type="entry name" value="YceI"/>
    <property type="match status" value="1"/>
</dbReference>
<evidence type="ECO:0000313" key="3">
    <source>
        <dbReference type="EMBL" id="RMB56167.1"/>
    </source>
</evidence>
<dbReference type="AlphaFoldDB" id="A0A3M0FW28"/>
<dbReference type="InterPro" id="IPR007372">
    <property type="entry name" value="Lipid/polyisoprenoid-bd_YceI"/>
</dbReference>
<feature type="chain" id="PRO_5017931074" evidence="1">
    <location>
        <begin position="20"/>
        <end position="221"/>
    </location>
</feature>
<name>A0A3M0FW28_9FLAO</name>
<dbReference type="EMBL" id="REFV01000021">
    <property type="protein sequence ID" value="RMB56167.1"/>
    <property type="molecule type" value="Genomic_DNA"/>
</dbReference>
<dbReference type="PROSITE" id="PS51257">
    <property type="entry name" value="PROKAR_LIPOPROTEIN"/>
    <property type="match status" value="1"/>
</dbReference>
<protein>
    <submittedName>
        <fullName evidence="3">YceI family protein</fullName>
    </submittedName>
</protein>
<dbReference type="PANTHER" id="PTHR34406">
    <property type="entry name" value="PROTEIN YCEI"/>
    <property type="match status" value="1"/>
</dbReference>
<dbReference type="PANTHER" id="PTHR34406:SF1">
    <property type="entry name" value="PROTEIN YCEI"/>
    <property type="match status" value="1"/>
</dbReference>
<dbReference type="Gene3D" id="2.40.128.110">
    <property type="entry name" value="Lipid/polyisoprenoid-binding, YceI-like"/>
    <property type="match status" value="1"/>
</dbReference>
<dbReference type="RefSeq" id="WP_121918620.1">
    <property type="nucleotide sequence ID" value="NZ_REFV01000021.1"/>
</dbReference>
<feature type="signal peptide" evidence="1">
    <location>
        <begin position="1"/>
        <end position="19"/>
    </location>
</feature>
<comment type="caution">
    <text evidence="3">The sequence shown here is derived from an EMBL/GenBank/DDBJ whole genome shotgun (WGS) entry which is preliminary data.</text>
</comment>
<dbReference type="OrthoDB" id="951410at2"/>
<feature type="domain" description="Lipid/polyisoprenoid-binding YceI-like" evidence="2">
    <location>
        <begin position="44"/>
        <end position="219"/>
    </location>
</feature>
<evidence type="ECO:0000256" key="1">
    <source>
        <dbReference type="SAM" id="SignalP"/>
    </source>
</evidence>
<organism evidence="3 4">
    <name type="scientific">Dokdonia sinensis</name>
    <dbReference type="NCBI Taxonomy" id="2479847"/>
    <lineage>
        <taxon>Bacteria</taxon>
        <taxon>Pseudomonadati</taxon>
        <taxon>Bacteroidota</taxon>
        <taxon>Flavobacteriia</taxon>
        <taxon>Flavobacteriales</taxon>
        <taxon>Flavobacteriaceae</taxon>
        <taxon>Dokdonia</taxon>
    </lineage>
</organism>
<keyword evidence="4" id="KW-1185">Reference proteome</keyword>
<dbReference type="InterPro" id="IPR036761">
    <property type="entry name" value="TTHA0802/YceI-like_sf"/>
</dbReference>
<proteinExistence type="predicted"/>
<dbReference type="SUPFAM" id="SSF101874">
    <property type="entry name" value="YceI-like"/>
    <property type="match status" value="1"/>
</dbReference>
<reference evidence="3 4" key="1">
    <citation type="submission" date="2018-10" db="EMBL/GenBank/DDBJ databases">
        <title>Dokdonia luteus sp. nov., isolated from sea water.</title>
        <authorList>
            <person name="Zhou L.Y."/>
            <person name="Du Z.J."/>
        </authorList>
    </citation>
    <scope>NUCLEOTIDE SEQUENCE [LARGE SCALE GENOMIC DNA]</scope>
    <source>
        <strain evidence="3 4">SH27</strain>
    </source>
</reference>
<evidence type="ECO:0000259" key="2">
    <source>
        <dbReference type="SMART" id="SM00867"/>
    </source>
</evidence>
<sequence>MKKQIIGVFAIALALSTVACKDAKNETEGTDAKAVAEVTAEAVKYKVDADASTIRWVGKKPTGEHSGTIAIESGVVNVDGDNVSGTFLIDMTSIEVTDLKPGEGKEDLESHLKGTSEGKEDHFFNVAQYPTAAFEVTGITEKDGMKMLQGNLTIKGIKKNIEFPVEMDTTSDMMGIRSKAFTIDRTDWNVNYNSKSVFENLGDKFINDDIQLQVTLKATKA</sequence>
<keyword evidence="1" id="KW-0732">Signal</keyword>
<accession>A0A3M0FW28</accession>
<gene>
    <name evidence="3" type="ORF">EAX61_15465</name>
</gene>
<dbReference type="Pfam" id="PF04264">
    <property type="entry name" value="YceI"/>
    <property type="match status" value="1"/>
</dbReference>